<feature type="region of interest" description="Disordered" evidence="1">
    <location>
        <begin position="1379"/>
        <end position="1472"/>
    </location>
</feature>
<evidence type="ECO:0000313" key="4">
    <source>
        <dbReference type="Proteomes" id="UP000650511"/>
    </source>
</evidence>
<dbReference type="InterPro" id="IPR006530">
    <property type="entry name" value="YD"/>
</dbReference>
<dbReference type="Proteomes" id="UP000650511">
    <property type="component" value="Unassembled WGS sequence"/>
</dbReference>
<keyword evidence="4" id="KW-1185">Reference proteome</keyword>
<evidence type="ECO:0000259" key="2">
    <source>
        <dbReference type="Pfam" id="PF20148"/>
    </source>
</evidence>
<proteinExistence type="predicted"/>
<dbReference type="PANTHER" id="PTHR32305:SF15">
    <property type="entry name" value="PROTEIN RHSA-RELATED"/>
    <property type="match status" value="1"/>
</dbReference>
<feature type="domain" description="DUF6531" evidence="2">
    <location>
        <begin position="507"/>
        <end position="594"/>
    </location>
</feature>
<feature type="compositionally biased region" description="Basic residues" evidence="1">
    <location>
        <begin position="1444"/>
        <end position="1466"/>
    </location>
</feature>
<dbReference type="InterPro" id="IPR031325">
    <property type="entry name" value="RHS_repeat"/>
</dbReference>
<organism evidence="3 4">
    <name type="scientific">Egicoccus halophilus</name>
    <dbReference type="NCBI Taxonomy" id="1670830"/>
    <lineage>
        <taxon>Bacteria</taxon>
        <taxon>Bacillati</taxon>
        <taxon>Actinomycetota</taxon>
        <taxon>Nitriliruptoria</taxon>
        <taxon>Egicoccales</taxon>
        <taxon>Egicoccaceae</taxon>
        <taxon>Egicoccus</taxon>
    </lineage>
</organism>
<accession>A0A8J3ABQ2</accession>
<evidence type="ECO:0000256" key="1">
    <source>
        <dbReference type="SAM" id="MobiDB-lite"/>
    </source>
</evidence>
<protein>
    <recommendedName>
        <fullName evidence="2">DUF6531 domain-containing protein</fullName>
    </recommendedName>
</protein>
<name>A0A8J3ABQ2_9ACTN</name>
<evidence type="ECO:0000313" key="3">
    <source>
        <dbReference type="EMBL" id="GGI09846.1"/>
    </source>
</evidence>
<sequence>MGVTPVSAQVAPRLAAPEVFEAVGESELPADTGMPAGEPTPVVRVGELLEARTATSATFELSDGSFVTEIAAGPVHARDGSGGWVEIDTDLERTADGFTPKAVDHELVLPGAVDEPARFETEQGWVEFAFEAAGEAVGVASLVEDVEDVVPVVDGAAVTCPMGEVDLRLTATPSGVKEEVVLADASAPRAYSWRLAAAPELTATLTEGNEVEFVDAEGEIQFWVPAPFMIDASDDFDVRSSDFEVSLERDGDEWVYGLVADDDWLDAPERQWPVTIDPTFTNSPRYDCVLTSSTLADKPYCGADGLRVGRMASGAIRRTIVNFDIAIAWAIASREPVHVMGAELSMALTADSGPRFDTSLRPLTEEFNNGATWNQRTASAGWSTPGAGGGAVGPEIPGSGRGALASGSDPFWGSEPGRVFWYPTRQVQQWFDYGYSNGELVGEREFGFRLAARDETAVGEMRFHSSEAARWQDYPRLKVQWSRGIGATDQTTFVGETSVSDRSSYAVNAATGNLYVTATDLTIAGVAGHDLTVDRAYNSSRRISTSEHVDSSSEYVGAFGAGWTSMIDPQARIRTYQANNRITYTHPSGWTQAFIDRTGNGSYVSTRNSSKLRITLDASNPAEMFTVEDRATKTTEVFTSAGRLRRIIDRNGNEIVLGADAAGRVSSITDQVRGSFLTVTYNAAGLVSRITDHTGRRSVYSYSGANLTSQTLQNSSGASVGGVHRYMYGTSGQMSRITDPKGAHHDITYKPTNAVINGGGVATVTRPRGGTTTYSYTTPLDWSDFEQGPTQTDVTDARSNVTRYLSDRRGWVTRVTDARGNRRSSGFDAFGNVASFTDSKGGETTNSYTDDGLGLVSSLTAGGRLHEFDLDNAAEPFQPGGYDNPEGKLTGYGYTASGNVERVTDPVGGEVFIEHNSVGNVLWVTDGRATSRSQTTYRTVYSYDQDHRLIRIAPPGGRRRVTIDAYDALHRPIRITDGSGTSVYTYDLLGRTTSVTYPDGQQIVFGYDANGNRTSRSDASGTVYDADGNITRETFPDSRGTIDYVYDAVGNLTSMTDAAGTVGYAYNAVNLPTTITEPGGHVIRYVYKSNSDEIDEVSFPTGTTRVTQKMEYFGDGEIEEIIAERGTSTLAEVAYTYTPTPKGADTTGSLRRTRVLDNGNGTGNETTTYGYDDAGRLERATTGQSGQSSHFYEYDRAGNRTRHRVTVDGVQQSTTYFGYDAASELCWSGPIPAGTVSTANYCTSNPFGSTRYVHDAAGNLISGGGYQLGYDRANRTTTMTTPTGGALPASYAGAGQAERLTAGPATFVSSLLGVTGMVETGARTAWTRGPDGTLLGQRRTIGGVTTRSYYLTDGLGSVIAVVNQTGTVTNRYDYAPLRRNRRTVPHQRLCRQPVAVRRRIPGHPDRAVQDRAPLPRTRARTVDPSRPRRQPHQPDPAVRNQPLRLRRLQPRQLHRHHRAQRPRRALRSPGRESLGKQLPIVVRLYRPSFCSRRRSVYGSGCGSVWPRPRSRRDGVWDHVHQ</sequence>
<dbReference type="Pfam" id="PF20148">
    <property type="entry name" value="DUF6531"/>
    <property type="match status" value="1"/>
</dbReference>
<dbReference type="InterPro" id="IPR045351">
    <property type="entry name" value="DUF6531"/>
</dbReference>
<feature type="compositionally biased region" description="Basic and acidic residues" evidence="1">
    <location>
        <begin position="1511"/>
        <end position="1521"/>
    </location>
</feature>
<dbReference type="InterPro" id="IPR050708">
    <property type="entry name" value="T6SS_VgrG/RHS"/>
</dbReference>
<dbReference type="Gene3D" id="2.180.10.10">
    <property type="entry name" value="RHS repeat-associated core"/>
    <property type="match status" value="3"/>
</dbReference>
<feature type="region of interest" description="Disordered" evidence="1">
    <location>
        <begin position="1495"/>
        <end position="1521"/>
    </location>
</feature>
<dbReference type="NCBIfam" id="TIGR01643">
    <property type="entry name" value="YD_repeat_2x"/>
    <property type="match status" value="3"/>
</dbReference>
<feature type="compositionally biased region" description="Basic residues" evidence="1">
    <location>
        <begin position="1379"/>
        <end position="1389"/>
    </location>
</feature>
<gene>
    <name evidence="3" type="ORF">GCM10011354_36100</name>
</gene>
<reference evidence="3" key="1">
    <citation type="journal article" date="2014" name="Int. J. Syst. Evol. Microbiol.">
        <title>Complete genome sequence of Corynebacterium casei LMG S-19264T (=DSM 44701T), isolated from a smear-ripened cheese.</title>
        <authorList>
            <consortium name="US DOE Joint Genome Institute (JGI-PGF)"/>
            <person name="Walter F."/>
            <person name="Albersmeier A."/>
            <person name="Kalinowski J."/>
            <person name="Ruckert C."/>
        </authorList>
    </citation>
    <scope>NUCLEOTIDE SEQUENCE</scope>
    <source>
        <strain evidence="3">CGMCC 1.14988</strain>
    </source>
</reference>
<dbReference type="Pfam" id="PF05593">
    <property type="entry name" value="RHS_repeat"/>
    <property type="match status" value="2"/>
</dbReference>
<dbReference type="PANTHER" id="PTHR32305">
    <property type="match status" value="1"/>
</dbReference>
<reference evidence="3" key="2">
    <citation type="submission" date="2020-09" db="EMBL/GenBank/DDBJ databases">
        <authorList>
            <person name="Sun Q."/>
            <person name="Zhou Y."/>
        </authorList>
    </citation>
    <scope>NUCLEOTIDE SEQUENCE</scope>
    <source>
        <strain evidence="3">CGMCC 1.14988</strain>
    </source>
</reference>
<comment type="caution">
    <text evidence="3">The sequence shown here is derived from an EMBL/GenBank/DDBJ whole genome shotgun (WGS) entry which is preliminary data.</text>
</comment>
<dbReference type="EMBL" id="BMHA01000020">
    <property type="protein sequence ID" value="GGI09846.1"/>
    <property type="molecule type" value="Genomic_DNA"/>
</dbReference>